<feature type="compositionally biased region" description="Basic residues" evidence="4">
    <location>
        <begin position="329"/>
        <end position="340"/>
    </location>
</feature>
<feature type="compositionally biased region" description="Polar residues" evidence="4">
    <location>
        <begin position="461"/>
        <end position="476"/>
    </location>
</feature>
<gene>
    <name evidence="6" type="ORF">SmJEL517_g03266</name>
</gene>
<feature type="domain" description="Zinc finger PHD-type" evidence="5">
    <location>
        <begin position="38"/>
        <end position="77"/>
    </location>
</feature>
<name>A0A507BYZ2_9FUNG</name>
<dbReference type="SMART" id="SM00249">
    <property type="entry name" value="PHD"/>
    <property type="match status" value="1"/>
</dbReference>
<keyword evidence="7" id="KW-1185">Reference proteome</keyword>
<dbReference type="EMBL" id="QEAO01000016">
    <property type="protein sequence ID" value="TPX34017.1"/>
    <property type="molecule type" value="Genomic_DNA"/>
</dbReference>
<dbReference type="SUPFAM" id="SSF57903">
    <property type="entry name" value="FYVE/PHD zinc finger"/>
    <property type="match status" value="1"/>
</dbReference>
<feature type="compositionally biased region" description="Low complexity" evidence="4">
    <location>
        <begin position="498"/>
        <end position="515"/>
    </location>
</feature>
<proteinExistence type="predicted"/>
<reference evidence="6 7" key="1">
    <citation type="journal article" date="2019" name="Sci. Rep.">
        <title>Comparative genomics of chytrid fungi reveal insights into the obligate biotrophic and pathogenic lifestyle of Synchytrium endobioticum.</title>
        <authorList>
            <person name="van de Vossenberg B.T.L.H."/>
            <person name="Warris S."/>
            <person name="Nguyen H.D.T."/>
            <person name="van Gent-Pelzer M.P.E."/>
            <person name="Joly D.L."/>
            <person name="van de Geest H.C."/>
            <person name="Bonants P.J.M."/>
            <person name="Smith D.S."/>
            <person name="Levesque C.A."/>
            <person name="van der Lee T.A.J."/>
        </authorList>
    </citation>
    <scope>NUCLEOTIDE SEQUENCE [LARGE SCALE GENOMIC DNA]</scope>
    <source>
        <strain evidence="6 7">JEL517</strain>
    </source>
</reference>
<evidence type="ECO:0000313" key="6">
    <source>
        <dbReference type="EMBL" id="TPX34017.1"/>
    </source>
</evidence>
<feature type="compositionally biased region" description="Low complexity" evidence="4">
    <location>
        <begin position="184"/>
        <end position="194"/>
    </location>
</feature>
<comment type="caution">
    <text evidence="6">The sequence shown here is derived from an EMBL/GenBank/DDBJ whole genome shotgun (WGS) entry which is preliminary data.</text>
</comment>
<feature type="compositionally biased region" description="Polar residues" evidence="4">
    <location>
        <begin position="243"/>
        <end position="255"/>
    </location>
</feature>
<dbReference type="Proteomes" id="UP000319731">
    <property type="component" value="Unassembled WGS sequence"/>
</dbReference>
<dbReference type="GO" id="GO:0008270">
    <property type="term" value="F:zinc ion binding"/>
    <property type="evidence" value="ECO:0007669"/>
    <property type="project" value="UniProtKB-KW"/>
</dbReference>
<evidence type="ECO:0000256" key="3">
    <source>
        <dbReference type="ARBA" id="ARBA00022833"/>
    </source>
</evidence>
<dbReference type="InterPro" id="IPR011011">
    <property type="entry name" value="Znf_FYVE_PHD"/>
</dbReference>
<feature type="compositionally biased region" description="Polar residues" evidence="4">
    <location>
        <begin position="205"/>
        <end position="216"/>
    </location>
</feature>
<dbReference type="AlphaFoldDB" id="A0A507BYZ2"/>
<feature type="compositionally biased region" description="Polar residues" evidence="4">
    <location>
        <begin position="640"/>
        <end position="649"/>
    </location>
</feature>
<sequence>MSSLVSESTWFVQTHGTNGKHDLWHGQTKSREMLPPIQETGDLMIFCDSCQVWQHALCVGITDAKQVPKNYYCEQCKPENHRAKQQPQAPPPPAPAPALLQPTRSGRIRRLATPLAVNMESDPLPPRRNERSQRKEKAPPKEQPAAMIEKPEKVEKVKLEKADKHEKAEKHSHAEPIQKESSKSHSASSASAPPSRAPSPKRRNTMNSREAAQWNTADILPLLTPGASISEEAFNTATMAASINIPVPTTQSAPNSVKKKRKSAKSDEGSRADDEASGERSSSNGTPTPMDTPVMSKTHLEDDSHESSPAVTPKSERTSGRGGRPAGGGKKKKAQPKKKPSAVIAELDMDTPDETNTEEVPEEPDLASDPMGPSPTKSNASDAREGLNVYDDQDEEMRDVDGADNGWDLADELPPSRGSKRDRELHDDDDYASDVKPSKRTKRATEAKKAKATAARRNSLTEDSMASPPQSLTGASNRRVKETARNNRNPSPYPPPSRVTAAASNTNSNAQRQNTPVIHRDPTPPAKARPVHYRASVREMNNRVTHISDYIKRLSAQWIERPITPTPAVVSVNTKSVMPVDVGVVGGGLAASPVSMAKHEDKAVEYVLHASVVAARTLDSMMDVCTPKNMVDDTVLRNGSISSSMQQNGSVGGGSQHDDSADLPPVLSLIESAANQKSNGKLPNGSNNGLAFSPMLTPFLIHGDENTVDMMDKLNKQLEAFRGKYGKLLNIEKTISSSGNSSSSNWNNNKAGANKLVNGEGKL</sequence>
<organism evidence="6 7">
    <name type="scientific">Synchytrium microbalum</name>
    <dbReference type="NCBI Taxonomy" id="1806994"/>
    <lineage>
        <taxon>Eukaryota</taxon>
        <taxon>Fungi</taxon>
        <taxon>Fungi incertae sedis</taxon>
        <taxon>Chytridiomycota</taxon>
        <taxon>Chytridiomycota incertae sedis</taxon>
        <taxon>Chytridiomycetes</taxon>
        <taxon>Synchytriales</taxon>
        <taxon>Synchytriaceae</taxon>
        <taxon>Synchytrium</taxon>
    </lineage>
</organism>
<keyword evidence="3" id="KW-0862">Zinc</keyword>
<protein>
    <recommendedName>
        <fullName evidence="5">Zinc finger PHD-type domain-containing protein</fullName>
    </recommendedName>
</protein>
<dbReference type="InterPro" id="IPR013083">
    <property type="entry name" value="Znf_RING/FYVE/PHD"/>
</dbReference>
<feature type="compositionally biased region" description="Polar residues" evidence="4">
    <location>
        <begin position="279"/>
        <end position="289"/>
    </location>
</feature>
<evidence type="ECO:0000256" key="4">
    <source>
        <dbReference type="SAM" id="MobiDB-lite"/>
    </source>
</evidence>
<dbReference type="Pfam" id="PF00628">
    <property type="entry name" value="PHD"/>
    <property type="match status" value="1"/>
</dbReference>
<dbReference type="OrthoDB" id="79252at2759"/>
<feature type="region of interest" description="Disordered" evidence="4">
    <location>
        <begin position="736"/>
        <end position="763"/>
    </location>
</feature>
<feature type="compositionally biased region" description="Acidic residues" evidence="4">
    <location>
        <begin position="347"/>
        <end position="366"/>
    </location>
</feature>
<dbReference type="GeneID" id="42004491"/>
<feature type="region of interest" description="Disordered" evidence="4">
    <location>
        <begin position="640"/>
        <end position="663"/>
    </location>
</feature>
<feature type="compositionally biased region" description="Low complexity" evidence="4">
    <location>
        <begin position="736"/>
        <end position="755"/>
    </location>
</feature>
<evidence type="ECO:0000256" key="2">
    <source>
        <dbReference type="ARBA" id="ARBA00022771"/>
    </source>
</evidence>
<feature type="compositionally biased region" description="Basic and acidic residues" evidence="4">
    <location>
        <begin position="264"/>
        <end position="278"/>
    </location>
</feature>
<dbReference type="InterPro" id="IPR053051">
    <property type="entry name" value="HDAC_complex_subunit"/>
</dbReference>
<feature type="region of interest" description="Disordered" evidence="4">
    <location>
        <begin position="113"/>
        <end position="218"/>
    </location>
</feature>
<dbReference type="STRING" id="1806994.A0A507BYZ2"/>
<dbReference type="InterPro" id="IPR019787">
    <property type="entry name" value="Znf_PHD-finger"/>
</dbReference>
<accession>A0A507BYZ2</accession>
<dbReference type="RefSeq" id="XP_031024859.1">
    <property type="nucleotide sequence ID" value="XM_031169194.1"/>
</dbReference>
<dbReference type="InterPro" id="IPR001965">
    <property type="entry name" value="Znf_PHD"/>
</dbReference>
<dbReference type="Gene3D" id="3.30.40.10">
    <property type="entry name" value="Zinc/RING finger domain, C3HC4 (zinc finger)"/>
    <property type="match status" value="1"/>
</dbReference>
<keyword evidence="1" id="KW-0479">Metal-binding</keyword>
<evidence type="ECO:0000313" key="7">
    <source>
        <dbReference type="Proteomes" id="UP000319731"/>
    </source>
</evidence>
<feature type="region of interest" description="Disordered" evidence="4">
    <location>
        <begin position="243"/>
        <end position="530"/>
    </location>
</feature>
<evidence type="ECO:0000259" key="5">
    <source>
        <dbReference type="SMART" id="SM00249"/>
    </source>
</evidence>
<dbReference type="PANTHER" id="PTHR47793">
    <property type="entry name" value="HISTONE DEACETYLASE COMPLEX SUBUNIT CTI6"/>
    <property type="match status" value="1"/>
</dbReference>
<feature type="compositionally biased region" description="Basic and acidic residues" evidence="4">
    <location>
        <begin position="125"/>
        <end position="140"/>
    </location>
</feature>
<feature type="compositionally biased region" description="Basic and acidic residues" evidence="4">
    <location>
        <begin position="149"/>
        <end position="183"/>
    </location>
</feature>
<keyword evidence="2" id="KW-0863">Zinc-finger</keyword>
<dbReference type="PANTHER" id="PTHR47793:SF1">
    <property type="entry name" value="HISTONE DEACETYLASE COMPLEX SUBUNIT CTI6"/>
    <property type="match status" value="1"/>
</dbReference>
<evidence type="ECO:0000256" key="1">
    <source>
        <dbReference type="ARBA" id="ARBA00022723"/>
    </source>
</evidence>